<dbReference type="AlphaFoldDB" id="A0A067MHT0"/>
<dbReference type="STRING" id="930990.A0A067MHT0"/>
<evidence type="ECO:0000259" key="1">
    <source>
        <dbReference type="Pfam" id="PF12937"/>
    </source>
</evidence>
<organism evidence="2 3">
    <name type="scientific">Botryobasidium botryosum (strain FD-172 SS1)</name>
    <dbReference type="NCBI Taxonomy" id="930990"/>
    <lineage>
        <taxon>Eukaryota</taxon>
        <taxon>Fungi</taxon>
        <taxon>Dikarya</taxon>
        <taxon>Basidiomycota</taxon>
        <taxon>Agaricomycotina</taxon>
        <taxon>Agaricomycetes</taxon>
        <taxon>Cantharellales</taxon>
        <taxon>Botryobasidiaceae</taxon>
        <taxon>Botryobasidium</taxon>
    </lineage>
</organism>
<dbReference type="EMBL" id="KL198061">
    <property type="protein sequence ID" value="KDQ11131.1"/>
    <property type="molecule type" value="Genomic_DNA"/>
</dbReference>
<dbReference type="Gene3D" id="1.20.1280.50">
    <property type="match status" value="1"/>
</dbReference>
<dbReference type="SUPFAM" id="SSF81383">
    <property type="entry name" value="F-box domain"/>
    <property type="match status" value="1"/>
</dbReference>
<dbReference type="PANTHER" id="PTHR38926">
    <property type="entry name" value="F-BOX DOMAIN CONTAINING PROTEIN, EXPRESSED"/>
    <property type="match status" value="1"/>
</dbReference>
<dbReference type="HOGENOM" id="CLU_024199_1_2_1"/>
<dbReference type="InterPro" id="IPR001810">
    <property type="entry name" value="F-box_dom"/>
</dbReference>
<dbReference type="PANTHER" id="PTHR38926:SF72">
    <property type="entry name" value="IM:7136021-RELATED"/>
    <property type="match status" value="1"/>
</dbReference>
<sequence length="606" mass="67298">MEAATPAAIFHLLQTIGEQNGSRKVFLGVDDMTRLGSGDFSEKQLDEECDSIVSIRDSAICAVNSYVVQLLIPIKSYRNQLQPINRMPIDVLAQIFRLVEQPDDDRHLLSARAPLNIAQVSRQWRDIAFDTPNLWSKIDVMNAHMAEIFLARSKAALLDIELTRPYPADAFTRNICHAHTRRMKNLQGFMDSLRPHMDRWRSFMLHGESFMKQGVLGAALTSPAPQLARLSIMSADFSSERGLPLNNLFDDHAPRLRDITFRGLSPPLDSPIFTGLTHLCLSYIHYPDAPIQLFIQNLAACPLLRALVVKNVSFTPIDDSLPQSDSTPVSLPSLEDVRFQVGGRFTRYILDHVQLPLSANIHVAAVDGATLRRILPLPERLDENLPHILSLVDIGISVEPQSVLEIYGAPGKGGGTVAMVLKDPAAIVRPTVERGFASFGLLSLPRLEYISFTGLHKDTLSTDVFADVLRHFPSITSISFTSCSSAFIDALVASPSSHLCPQLETLELRGCKISGARLHALVRSRRIPSYFGSSPGGVGFRKLRLSWCTKPSNGILRGLMMLGVQVIHGEKVKPRVKHKMSAEPGPATWDDYEALLVNRWRDLDWM</sequence>
<dbReference type="InterPro" id="IPR032675">
    <property type="entry name" value="LRR_dom_sf"/>
</dbReference>
<reference evidence="3" key="1">
    <citation type="journal article" date="2014" name="Proc. Natl. Acad. Sci. U.S.A.">
        <title>Extensive sampling of basidiomycete genomes demonstrates inadequacy of the white-rot/brown-rot paradigm for wood decay fungi.</title>
        <authorList>
            <person name="Riley R."/>
            <person name="Salamov A.A."/>
            <person name="Brown D.W."/>
            <person name="Nagy L.G."/>
            <person name="Floudas D."/>
            <person name="Held B.W."/>
            <person name="Levasseur A."/>
            <person name="Lombard V."/>
            <person name="Morin E."/>
            <person name="Otillar R."/>
            <person name="Lindquist E.A."/>
            <person name="Sun H."/>
            <person name="LaButti K.M."/>
            <person name="Schmutz J."/>
            <person name="Jabbour D."/>
            <person name="Luo H."/>
            <person name="Baker S.E."/>
            <person name="Pisabarro A.G."/>
            <person name="Walton J.D."/>
            <person name="Blanchette R.A."/>
            <person name="Henrissat B."/>
            <person name="Martin F."/>
            <person name="Cullen D."/>
            <person name="Hibbett D.S."/>
            <person name="Grigoriev I.V."/>
        </authorList>
    </citation>
    <scope>NUCLEOTIDE SEQUENCE [LARGE SCALE GENOMIC DNA]</scope>
    <source>
        <strain evidence="3">FD-172 SS1</strain>
    </source>
</reference>
<dbReference type="OrthoDB" id="2754196at2759"/>
<feature type="domain" description="F-box" evidence="1">
    <location>
        <begin position="84"/>
        <end position="139"/>
    </location>
</feature>
<dbReference type="Proteomes" id="UP000027195">
    <property type="component" value="Unassembled WGS sequence"/>
</dbReference>
<accession>A0A067MHT0</accession>
<keyword evidence="3" id="KW-1185">Reference proteome</keyword>
<dbReference type="Gene3D" id="3.80.10.10">
    <property type="entry name" value="Ribonuclease Inhibitor"/>
    <property type="match status" value="1"/>
</dbReference>
<dbReference type="InParanoid" id="A0A067MHT0"/>
<dbReference type="InterPro" id="IPR036047">
    <property type="entry name" value="F-box-like_dom_sf"/>
</dbReference>
<protein>
    <recommendedName>
        <fullName evidence="1">F-box domain-containing protein</fullName>
    </recommendedName>
</protein>
<evidence type="ECO:0000313" key="3">
    <source>
        <dbReference type="Proteomes" id="UP000027195"/>
    </source>
</evidence>
<dbReference type="SUPFAM" id="SSF52047">
    <property type="entry name" value="RNI-like"/>
    <property type="match status" value="1"/>
</dbReference>
<name>A0A067MHT0_BOTB1</name>
<evidence type="ECO:0000313" key="2">
    <source>
        <dbReference type="EMBL" id="KDQ11131.1"/>
    </source>
</evidence>
<dbReference type="Pfam" id="PF12937">
    <property type="entry name" value="F-box-like"/>
    <property type="match status" value="1"/>
</dbReference>
<gene>
    <name evidence="2" type="ORF">BOTBODRAFT_57661</name>
</gene>
<proteinExistence type="predicted"/>